<organism evidence="4 5">
    <name type="scientific">Clavelina lepadiformis</name>
    <name type="common">Light-bulb sea squirt</name>
    <name type="synonym">Ascidia lepadiformis</name>
    <dbReference type="NCBI Taxonomy" id="159417"/>
    <lineage>
        <taxon>Eukaryota</taxon>
        <taxon>Metazoa</taxon>
        <taxon>Chordata</taxon>
        <taxon>Tunicata</taxon>
        <taxon>Ascidiacea</taxon>
        <taxon>Aplousobranchia</taxon>
        <taxon>Clavelinidae</taxon>
        <taxon>Clavelina</taxon>
    </lineage>
</organism>
<keyword evidence="2" id="KW-1133">Transmembrane helix</keyword>
<dbReference type="EMBL" id="CAWYQH010000119">
    <property type="protein sequence ID" value="CAK8690883.1"/>
    <property type="molecule type" value="Genomic_DNA"/>
</dbReference>
<comment type="caution">
    <text evidence="4">The sequence shown here is derived from an EMBL/GenBank/DDBJ whole genome shotgun (WGS) entry which is preliminary data.</text>
</comment>
<reference evidence="4 5" key="1">
    <citation type="submission" date="2024-02" db="EMBL/GenBank/DDBJ databases">
        <authorList>
            <person name="Daric V."/>
            <person name="Darras S."/>
        </authorList>
    </citation>
    <scope>NUCLEOTIDE SEQUENCE [LARGE SCALE GENOMIC DNA]</scope>
</reference>
<dbReference type="PROSITE" id="PS50092">
    <property type="entry name" value="TSP1"/>
    <property type="match status" value="1"/>
</dbReference>
<protein>
    <submittedName>
        <fullName evidence="4">Uncharacterized protein</fullName>
    </submittedName>
</protein>
<dbReference type="Proteomes" id="UP001642483">
    <property type="component" value="Unassembled WGS sequence"/>
</dbReference>
<evidence type="ECO:0000256" key="1">
    <source>
        <dbReference type="SAM" id="MobiDB-lite"/>
    </source>
</evidence>
<feature type="region of interest" description="Disordered" evidence="1">
    <location>
        <begin position="132"/>
        <end position="159"/>
    </location>
</feature>
<dbReference type="InterPro" id="IPR000884">
    <property type="entry name" value="TSP1_rpt"/>
</dbReference>
<keyword evidence="2" id="KW-0472">Membrane</keyword>
<evidence type="ECO:0000313" key="5">
    <source>
        <dbReference type="Proteomes" id="UP001642483"/>
    </source>
</evidence>
<sequence>MGRYFILSLGVTWSVIFLSESQLRCPCEVTGFSNRESWAWGSWITETDGACDCASNIRRRNRRCHQIHNNRFQIVQTLSCPKSDICSDVNSCAATWSRWETVERCSALCGQPGIVIQRRRCFTHQNRASRQCNPETQEDTQIRNDPCHGPPCPSTTASPETTSIITTMFTTANPTSRSLVITGSSTNLTRPAIAQDTKGITTSTSGIGDHQGNNGNGQIDTTLLAATLGSVGLVCLTLLVILIILIRKKRSKKNSENLRESSDLSSLPPSQARRNNYEEVAPALPVREASLQGPQVVPNALYEPFVEDEPNGSAIPSTSVYMQPLENPPGKDKQENIYFTVSN</sequence>
<keyword evidence="2" id="KW-0812">Transmembrane</keyword>
<evidence type="ECO:0000256" key="3">
    <source>
        <dbReference type="SAM" id="SignalP"/>
    </source>
</evidence>
<keyword evidence="3" id="KW-0732">Signal</keyword>
<gene>
    <name evidence="4" type="ORF">CVLEPA_LOCUS23439</name>
</gene>
<accession>A0ABP0GHI1</accession>
<feature type="chain" id="PRO_5045239333" evidence="3">
    <location>
        <begin position="22"/>
        <end position="343"/>
    </location>
</feature>
<name>A0ABP0GHI1_CLALP</name>
<feature type="signal peptide" evidence="3">
    <location>
        <begin position="1"/>
        <end position="21"/>
    </location>
</feature>
<evidence type="ECO:0000313" key="4">
    <source>
        <dbReference type="EMBL" id="CAK8690883.1"/>
    </source>
</evidence>
<keyword evidence="5" id="KW-1185">Reference proteome</keyword>
<feature type="transmembrane region" description="Helical" evidence="2">
    <location>
        <begin position="223"/>
        <end position="246"/>
    </location>
</feature>
<proteinExistence type="predicted"/>
<evidence type="ECO:0000256" key="2">
    <source>
        <dbReference type="SAM" id="Phobius"/>
    </source>
</evidence>
<feature type="region of interest" description="Disordered" evidence="1">
    <location>
        <begin position="308"/>
        <end position="335"/>
    </location>
</feature>